<dbReference type="EMBL" id="JARJBC010000002">
    <property type="protein sequence ID" value="MDF3288628.1"/>
    <property type="molecule type" value="Genomic_DNA"/>
</dbReference>
<keyword evidence="5" id="KW-0238">DNA-binding</keyword>
<dbReference type="PANTHER" id="PTHR33202">
    <property type="entry name" value="ZINC UPTAKE REGULATION PROTEIN"/>
    <property type="match status" value="1"/>
</dbReference>
<keyword evidence="3" id="KW-0862">Zinc</keyword>
<comment type="similarity">
    <text evidence="1">Belongs to the Fur family.</text>
</comment>
<evidence type="ECO:0000256" key="4">
    <source>
        <dbReference type="ARBA" id="ARBA00023015"/>
    </source>
</evidence>
<dbReference type="PANTHER" id="PTHR33202:SF22">
    <property type="entry name" value="HYDROGEN PEROXIDE SENSITIVE REPRESSOR"/>
    <property type="match status" value="1"/>
</dbReference>
<evidence type="ECO:0000313" key="7">
    <source>
        <dbReference type="EMBL" id="MDF3288628.1"/>
    </source>
</evidence>
<dbReference type="InterPro" id="IPR043135">
    <property type="entry name" value="Fur_C"/>
</dbReference>
<evidence type="ECO:0000256" key="2">
    <source>
        <dbReference type="ARBA" id="ARBA00022491"/>
    </source>
</evidence>
<organism evidence="7 8">
    <name type="scientific">Streptomyces silvisoli</name>
    <dbReference type="NCBI Taxonomy" id="3034235"/>
    <lineage>
        <taxon>Bacteria</taxon>
        <taxon>Bacillati</taxon>
        <taxon>Actinomycetota</taxon>
        <taxon>Actinomycetes</taxon>
        <taxon>Kitasatosporales</taxon>
        <taxon>Streptomycetaceae</taxon>
        <taxon>Streptomyces</taxon>
    </lineage>
</organism>
<dbReference type="Gene3D" id="3.30.1490.190">
    <property type="match status" value="1"/>
</dbReference>
<dbReference type="CDD" id="cd07153">
    <property type="entry name" value="Fur_like"/>
    <property type="match status" value="1"/>
</dbReference>
<keyword evidence="4" id="KW-0805">Transcription regulation</keyword>
<reference evidence="7 8" key="1">
    <citation type="submission" date="2023-03" db="EMBL/GenBank/DDBJ databases">
        <title>Draft genome sequence of Streptomyces sp. RB6PN23 isolated from peat swamp forest in Thailand.</title>
        <authorList>
            <person name="Klaysubun C."/>
            <person name="Duangmal K."/>
        </authorList>
    </citation>
    <scope>NUCLEOTIDE SEQUENCE [LARGE SCALE GENOMIC DNA]</scope>
    <source>
        <strain evidence="7 8">RB6PN23</strain>
    </source>
</reference>
<dbReference type="RefSeq" id="WP_276092364.1">
    <property type="nucleotide sequence ID" value="NZ_JARJBC010000002.1"/>
</dbReference>
<keyword evidence="8" id="KW-1185">Reference proteome</keyword>
<gene>
    <name evidence="7" type="ORF">P3G67_05170</name>
</gene>
<dbReference type="InterPro" id="IPR036390">
    <property type="entry name" value="WH_DNA-bd_sf"/>
</dbReference>
<keyword evidence="6" id="KW-0804">Transcription</keyword>
<comment type="caution">
    <text evidence="7">The sequence shown here is derived from an EMBL/GenBank/DDBJ whole genome shotgun (WGS) entry which is preliminary data.</text>
</comment>
<name>A0ABT5ZFM4_9ACTN</name>
<evidence type="ECO:0000256" key="5">
    <source>
        <dbReference type="ARBA" id="ARBA00023125"/>
    </source>
</evidence>
<evidence type="ECO:0000256" key="1">
    <source>
        <dbReference type="ARBA" id="ARBA00007957"/>
    </source>
</evidence>
<accession>A0ABT5ZFM4</accession>
<dbReference type="Gene3D" id="1.10.10.10">
    <property type="entry name" value="Winged helix-like DNA-binding domain superfamily/Winged helix DNA-binding domain"/>
    <property type="match status" value="1"/>
</dbReference>
<dbReference type="InterPro" id="IPR002481">
    <property type="entry name" value="FUR"/>
</dbReference>
<proteinExistence type="inferred from homology"/>
<dbReference type="SUPFAM" id="SSF46785">
    <property type="entry name" value="Winged helix' DNA-binding domain"/>
    <property type="match status" value="1"/>
</dbReference>
<evidence type="ECO:0000256" key="6">
    <source>
        <dbReference type="ARBA" id="ARBA00023163"/>
    </source>
</evidence>
<dbReference type="Pfam" id="PF01475">
    <property type="entry name" value="FUR"/>
    <property type="match status" value="1"/>
</dbReference>
<dbReference type="InterPro" id="IPR036388">
    <property type="entry name" value="WH-like_DNA-bd_sf"/>
</dbReference>
<sequence>MTDVTERLRAAGLRATRPRLAVTEALRAMGGHHTADEVHAHLVEHGTPLPRTSVYNALVTLSELGVVLRADVGPGAAIYEFAETWHHHFVCRRCGRVSDVSCLVGAKPCLTAGQDVGRVDEAQVIFRGICHDCLRTTGTTPGGRTTP</sequence>
<keyword evidence="2" id="KW-0678">Repressor</keyword>
<evidence type="ECO:0000256" key="3">
    <source>
        <dbReference type="ARBA" id="ARBA00022833"/>
    </source>
</evidence>
<dbReference type="Proteomes" id="UP001216579">
    <property type="component" value="Unassembled WGS sequence"/>
</dbReference>
<protein>
    <submittedName>
        <fullName evidence="7">Fur family transcriptional regulator</fullName>
    </submittedName>
</protein>
<evidence type="ECO:0000313" key="8">
    <source>
        <dbReference type="Proteomes" id="UP001216579"/>
    </source>
</evidence>